<organism evidence="2 3">
    <name type="scientific">Candidatus Gottesmanbacteria bacterium RIFCSPHIGHO2_01_FULL_47_48</name>
    <dbReference type="NCBI Taxonomy" id="1798381"/>
    <lineage>
        <taxon>Bacteria</taxon>
        <taxon>Candidatus Gottesmaniibacteriota</taxon>
    </lineage>
</organism>
<dbReference type="PANTHER" id="PTHR43179">
    <property type="entry name" value="RHAMNOSYLTRANSFERASE WBBL"/>
    <property type="match status" value="1"/>
</dbReference>
<dbReference type="SUPFAM" id="SSF53448">
    <property type="entry name" value="Nucleotide-diphospho-sugar transferases"/>
    <property type="match status" value="1"/>
</dbReference>
<sequence length="287" mass="32634">MPKLSIIILNHNTSKLLKQCLSSITAHDDYQIIVVDAGSTDNSVTMVKKNFPSVVLIASPTNPGFTRGNNLARNKAQGDYVLFLNSDTQMFPNTLPEMLRLMASDAKIGIATCLVKLPSGKLYYGCHRGFPSPWNSLTYFTGLAKLFPQSKLFAGYTATYLPLNEIHEIDACSGTFLLIRHSLLDQINWFDEDYFAYGEDLQMCFNVKKKGYKVVFDPHAKLIHYWGATSGLTKTSQKTPDLKWSQARYEAMKIFYDKNYRQSYPQFMRNLVFSAIDFVSKTRKYSD</sequence>
<dbReference type="STRING" id="1798381.A2721_01905"/>
<dbReference type="Proteomes" id="UP000177871">
    <property type="component" value="Unassembled WGS sequence"/>
</dbReference>
<evidence type="ECO:0000259" key="1">
    <source>
        <dbReference type="Pfam" id="PF00535"/>
    </source>
</evidence>
<dbReference type="InterPro" id="IPR029044">
    <property type="entry name" value="Nucleotide-diphossugar_trans"/>
</dbReference>
<protein>
    <recommendedName>
        <fullName evidence="1">Glycosyltransferase 2-like domain-containing protein</fullName>
    </recommendedName>
</protein>
<dbReference type="PANTHER" id="PTHR43179:SF7">
    <property type="entry name" value="RHAMNOSYLTRANSFERASE WBBL"/>
    <property type="match status" value="1"/>
</dbReference>
<dbReference type="AlphaFoldDB" id="A0A1F6A3Z7"/>
<dbReference type="CDD" id="cd04186">
    <property type="entry name" value="GT_2_like_c"/>
    <property type="match status" value="1"/>
</dbReference>
<feature type="domain" description="Glycosyltransferase 2-like" evidence="1">
    <location>
        <begin position="5"/>
        <end position="156"/>
    </location>
</feature>
<name>A0A1F6A3Z7_9BACT</name>
<accession>A0A1F6A3Z7</accession>
<comment type="caution">
    <text evidence="2">The sequence shown here is derived from an EMBL/GenBank/DDBJ whole genome shotgun (WGS) entry which is preliminary data.</text>
</comment>
<evidence type="ECO:0000313" key="3">
    <source>
        <dbReference type="Proteomes" id="UP000177871"/>
    </source>
</evidence>
<dbReference type="Pfam" id="PF00535">
    <property type="entry name" value="Glycos_transf_2"/>
    <property type="match status" value="1"/>
</dbReference>
<gene>
    <name evidence="2" type="ORF">A2721_01905</name>
</gene>
<dbReference type="EMBL" id="MFJK01000009">
    <property type="protein sequence ID" value="OGG19152.1"/>
    <property type="molecule type" value="Genomic_DNA"/>
</dbReference>
<proteinExistence type="predicted"/>
<evidence type="ECO:0000313" key="2">
    <source>
        <dbReference type="EMBL" id="OGG19152.1"/>
    </source>
</evidence>
<reference evidence="2 3" key="1">
    <citation type="journal article" date="2016" name="Nat. Commun.">
        <title>Thousands of microbial genomes shed light on interconnected biogeochemical processes in an aquifer system.</title>
        <authorList>
            <person name="Anantharaman K."/>
            <person name="Brown C.T."/>
            <person name="Hug L.A."/>
            <person name="Sharon I."/>
            <person name="Castelle C.J."/>
            <person name="Probst A.J."/>
            <person name="Thomas B.C."/>
            <person name="Singh A."/>
            <person name="Wilkins M.J."/>
            <person name="Karaoz U."/>
            <person name="Brodie E.L."/>
            <person name="Williams K.H."/>
            <person name="Hubbard S.S."/>
            <person name="Banfield J.F."/>
        </authorList>
    </citation>
    <scope>NUCLEOTIDE SEQUENCE [LARGE SCALE GENOMIC DNA]</scope>
</reference>
<dbReference type="InterPro" id="IPR001173">
    <property type="entry name" value="Glyco_trans_2-like"/>
</dbReference>
<dbReference type="Gene3D" id="3.90.550.10">
    <property type="entry name" value="Spore Coat Polysaccharide Biosynthesis Protein SpsA, Chain A"/>
    <property type="match status" value="1"/>
</dbReference>